<keyword evidence="4" id="KW-1185">Reference proteome</keyword>
<dbReference type="Proteomes" id="UP000887013">
    <property type="component" value="Unassembled WGS sequence"/>
</dbReference>
<evidence type="ECO:0000313" key="4">
    <source>
        <dbReference type="Proteomes" id="UP000887013"/>
    </source>
</evidence>
<feature type="chain" id="PRO_5036658733" description="Spider venom protein" evidence="1">
    <location>
        <begin position="26"/>
        <end position="109"/>
    </location>
</feature>
<organism evidence="3 4">
    <name type="scientific">Nephila pilipes</name>
    <name type="common">Giant wood spider</name>
    <name type="synonym">Nephila maculata</name>
    <dbReference type="NCBI Taxonomy" id="299642"/>
    <lineage>
        <taxon>Eukaryota</taxon>
        <taxon>Metazoa</taxon>
        <taxon>Ecdysozoa</taxon>
        <taxon>Arthropoda</taxon>
        <taxon>Chelicerata</taxon>
        <taxon>Arachnida</taxon>
        <taxon>Araneae</taxon>
        <taxon>Araneomorphae</taxon>
        <taxon>Entelegynae</taxon>
        <taxon>Araneoidea</taxon>
        <taxon>Nephilidae</taxon>
        <taxon>Nephila</taxon>
    </lineage>
</organism>
<dbReference type="EMBL" id="BMAW01040420">
    <property type="protein sequence ID" value="GFU59571.1"/>
    <property type="molecule type" value="Genomic_DNA"/>
</dbReference>
<proteinExistence type="predicted"/>
<evidence type="ECO:0000313" key="3">
    <source>
        <dbReference type="EMBL" id="GFU59571.1"/>
    </source>
</evidence>
<sequence length="109" mass="12320">MRIKREVKVVLMFCVCLLLAYVAEAHSDGTRSKRKVHVLASLNQPIAHALQTQPLTSKYKKQHTKKLPIASPKNCPKGYKYDPYFKKCRKLVCAVPGYNMIKGKCVKSG</sequence>
<evidence type="ECO:0000313" key="2">
    <source>
        <dbReference type="EMBL" id="GFT95599.1"/>
    </source>
</evidence>
<evidence type="ECO:0008006" key="5">
    <source>
        <dbReference type="Google" id="ProtNLM"/>
    </source>
</evidence>
<dbReference type="AlphaFoldDB" id="A0A8X6UV76"/>
<protein>
    <recommendedName>
        <fullName evidence="5">Spider venom protein</fullName>
    </recommendedName>
</protein>
<name>A0A8X6UV76_NEPPI</name>
<keyword evidence="1" id="KW-0732">Signal</keyword>
<dbReference type="OrthoDB" id="6432496at2759"/>
<comment type="caution">
    <text evidence="3">The sequence shown here is derived from an EMBL/GenBank/DDBJ whole genome shotgun (WGS) entry which is preliminary data.</text>
</comment>
<feature type="signal peptide" evidence="1">
    <location>
        <begin position="1"/>
        <end position="25"/>
    </location>
</feature>
<accession>A0A8X6UV76</accession>
<evidence type="ECO:0000256" key="1">
    <source>
        <dbReference type="SAM" id="SignalP"/>
    </source>
</evidence>
<dbReference type="EMBL" id="BMAW01026120">
    <property type="protein sequence ID" value="GFT95599.1"/>
    <property type="molecule type" value="Genomic_DNA"/>
</dbReference>
<reference evidence="3" key="1">
    <citation type="submission" date="2020-08" db="EMBL/GenBank/DDBJ databases">
        <title>Multicomponent nature underlies the extraordinary mechanical properties of spider dragline silk.</title>
        <authorList>
            <person name="Kono N."/>
            <person name="Nakamura H."/>
            <person name="Mori M."/>
            <person name="Yoshida Y."/>
            <person name="Ohtoshi R."/>
            <person name="Malay A.D."/>
            <person name="Moran D.A.P."/>
            <person name="Tomita M."/>
            <person name="Numata K."/>
            <person name="Arakawa K."/>
        </authorList>
    </citation>
    <scope>NUCLEOTIDE SEQUENCE</scope>
</reference>
<gene>
    <name evidence="3" type="primary">NCL1_28918</name>
    <name evidence="3" type="ORF">NPIL_293971</name>
    <name evidence="2" type="ORF">NPIL_508451</name>
</gene>